<reference evidence="1 2" key="1">
    <citation type="submission" date="2014-04" db="EMBL/GenBank/DDBJ databases">
        <authorList>
            <consortium name="DOE Joint Genome Institute"/>
            <person name="Kuo A."/>
            <person name="Kohler A."/>
            <person name="Nagy L.G."/>
            <person name="Floudas D."/>
            <person name="Copeland A."/>
            <person name="Barry K.W."/>
            <person name="Cichocki N."/>
            <person name="Veneault-Fourrey C."/>
            <person name="LaButti K."/>
            <person name="Lindquist E.A."/>
            <person name="Lipzen A."/>
            <person name="Lundell T."/>
            <person name="Morin E."/>
            <person name="Murat C."/>
            <person name="Sun H."/>
            <person name="Tunlid A."/>
            <person name="Henrissat B."/>
            <person name="Grigoriev I.V."/>
            <person name="Hibbett D.S."/>
            <person name="Martin F."/>
            <person name="Nordberg H.P."/>
            <person name="Cantor M.N."/>
            <person name="Hua S.X."/>
        </authorList>
    </citation>
    <scope>NUCLEOTIDE SEQUENCE [LARGE SCALE GENOMIC DNA]</scope>
    <source>
        <strain evidence="1 2">Foug A</strain>
    </source>
</reference>
<evidence type="ECO:0000313" key="1">
    <source>
        <dbReference type="EMBL" id="KIM65156.1"/>
    </source>
</evidence>
<evidence type="ECO:0000313" key="2">
    <source>
        <dbReference type="Proteomes" id="UP000053989"/>
    </source>
</evidence>
<accession>A0A0C3EB32</accession>
<protein>
    <submittedName>
        <fullName evidence="1">Uncharacterized protein</fullName>
    </submittedName>
</protein>
<organism evidence="1 2">
    <name type="scientific">Scleroderma citrinum Foug A</name>
    <dbReference type="NCBI Taxonomy" id="1036808"/>
    <lineage>
        <taxon>Eukaryota</taxon>
        <taxon>Fungi</taxon>
        <taxon>Dikarya</taxon>
        <taxon>Basidiomycota</taxon>
        <taxon>Agaricomycotina</taxon>
        <taxon>Agaricomycetes</taxon>
        <taxon>Agaricomycetidae</taxon>
        <taxon>Boletales</taxon>
        <taxon>Sclerodermatineae</taxon>
        <taxon>Sclerodermataceae</taxon>
        <taxon>Scleroderma</taxon>
    </lineage>
</organism>
<gene>
    <name evidence="1" type="ORF">SCLCIDRAFT_22962</name>
</gene>
<sequence>MKDASKEELRVAAQLVSKAVDAHVEFTPSKTNPTPPNSSLQANFPCSTFNINTSLNNLGEDVLIKNANFTLELTQKEDDGAPC</sequence>
<dbReference type="Proteomes" id="UP000053989">
    <property type="component" value="Unassembled WGS sequence"/>
</dbReference>
<keyword evidence="2" id="KW-1185">Reference proteome</keyword>
<dbReference type="InParanoid" id="A0A0C3EB32"/>
<reference evidence="2" key="2">
    <citation type="submission" date="2015-01" db="EMBL/GenBank/DDBJ databases">
        <title>Evolutionary Origins and Diversification of the Mycorrhizal Mutualists.</title>
        <authorList>
            <consortium name="DOE Joint Genome Institute"/>
            <consortium name="Mycorrhizal Genomics Consortium"/>
            <person name="Kohler A."/>
            <person name="Kuo A."/>
            <person name="Nagy L.G."/>
            <person name="Floudas D."/>
            <person name="Copeland A."/>
            <person name="Barry K.W."/>
            <person name="Cichocki N."/>
            <person name="Veneault-Fourrey C."/>
            <person name="LaButti K."/>
            <person name="Lindquist E.A."/>
            <person name="Lipzen A."/>
            <person name="Lundell T."/>
            <person name="Morin E."/>
            <person name="Murat C."/>
            <person name="Riley R."/>
            <person name="Ohm R."/>
            <person name="Sun H."/>
            <person name="Tunlid A."/>
            <person name="Henrissat B."/>
            <person name="Grigoriev I.V."/>
            <person name="Hibbett D.S."/>
            <person name="Martin F."/>
        </authorList>
    </citation>
    <scope>NUCLEOTIDE SEQUENCE [LARGE SCALE GENOMIC DNA]</scope>
    <source>
        <strain evidence="2">Foug A</strain>
    </source>
</reference>
<proteinExistence type="predicted"/>
<dbReference type="AlphaFoldDB" id="A0A0C3EB32"/>
<dbReference type="HOGENOM" id="CLU_2543931_0_0_1"/>
<name>A0A0C3EB32_9AGAM</name>
<dbReference type="EMBL" id="KN822024">
    <property type="protein sequence ID" value="KIM65156.1"/>
    <property type="molecule type" value="Genomic_DNA"/>
</dbReference>